<accession>A0A9D4H8P6</accession>
<keyword evidence="3" id="KW-1185">Reference proteome</keyword>
<evidence type="ECO:0000313" key="2">
    <source>
        <dbReference type="EMBL" id="KAH3830322.1"/>
    </source>
</evidence>
<evidence type="ECO:0000256" key="1">
    <source>
        <dbReference type="SAM" id="MobiDB-lite"/>
    </source>
</evidence>
<sequence>MLASKLQNQQQQWLLKSRLSKHSTGCPSPVNHNAGELPQQQTRFLSQQPQNPYTSYGLSAISCVHQSSTTSATPIKTAMLRLSTDRAYPEHKLLGFL</sequence>
<evidence type="ECO:0000313" key="3">
    <source>
        <dbReference type="Proteomes" id="UP000828390"/>
    </source>
</evidence>
<reference evidence="2" key="2">
    <citation type="submission" date="2020-11" db="EMBL/GenBank/DDBJ databases">
        <authorList>
            <person name="McCartney M.A."/>
            <person name="Auch B."/>
            <person name="Kono T."/>
            <person name="Mallez S."/>
            <person name="Becker A."/>
            <person name="Gohl D.M."/>
            <person name="Silverstein K.A.T."/>
            <person name="Koren S."/>
            <person name="Bechman K.B."/>
            <person name="Herman A."/>
            <person name="Abrahante J.E."/>
            <person name="Garbe J."/>
        </authorList>
    </citation>
    <scope>NUCLEOTIDE SEQUENCE</scope>
    <source>
        <strain evidence="2">Duluth1</strain>
        <tissue evidence="2">Whole animal</tissue>
    </source>
</reference>
<feature type="region of interest" description="Disordered" evidence="1">
    <location>
        <begin position="17"/>
        <end position="37"/>
    </location>
</feature>
<proteinExistence type="predicted"/>
<gene>
    <name evidence="2" type="ORF">DPMN_103563</name>
</gene>
<name>A0A9D4H8P6_DREPO</name>
<protein>
    <submittedName>
        <fullName evidence="2">Uncharacterized protein</fullName>
    </submittedName>
</protein>
<dbReference type="AlphaFoldDB" id="A0A9D4H8P6"/>
<dbReference type="EMBL" id="JAIWYP010000004">
    <property type="protein sequence ID" value="KAH3830322.1"/>
    <property type="molecule type" value="Genomic_DNA"/>
</dbReference>
<reference evidence="2" key="1">
    <citation type="journal article" date="2019" name="bioRxiv">
        <title>The Genome of the Zebra Mussel, Dreissena polymorpha: A Resource for Invasive Species Research.</title>
        <authorList>
            <person name="McCartney M.A."/>
            <person name="Auch B."/>
            <person name="Kono T."/>
            <person name="Mallez S."/>
            <person name="Zhang Y."/>
            <person name="Obille A."/>
            <person name="Becker A."/>
            <person name="Abrahante J.E."/>
            <person name="Garbe J."/>
            <person name="Badalamenti J.P."/>
            <person name="Herman A."/>
            <person name="Mangelson H."/>
            <person name="Liachko I."/>
            <person name="Sullivan S."/>
            <person name="Sone E.D."/>
            <person name="Koren S."/>
            <person name="Silverstein K.A.T."/>
            <person name="Beckman K.B."/>
            <person name="Gohl D.M."/>
        </authorList>
    </citation>
    <scope>NUCLEOTIDE SEQUENCE</scope>
    <source>
        <strain evidence="2">Duluth1</strain>
        <tissue evidence="2">Whole animal</tissue>
    </source>
</reference>
<dbReference type="Proteomes" id="UP000828390">
    <property type="component" value="Unassembled WGS sequence"/>
</dbReference>
<organism evidence="2 3">
    <name type="scientific">Dreissena polymorpha</name>
    <name type="common">Zebra mussel</name>
    <name type="synonym">Mytilus polymorpha</name>
    <dbReference type="NCBI Taxonomy" id="45954"/>
    <lineage>
        <taxon>Eukaryota</taxon>
        <taxon>Metazoa</taxon>
        <taxon>Spiralia</taxon>
        <taxon>Lophotrochozoa</taxon>
        <taxon>Mollusca</taxon>
        <taxon>Bivalvia</taxon>
        <taxon>Autobranchia</taxon>
        <taxon>Heteroconchia</taxon>
        <taxon>Euheterodonta</taxon>
        <taxon>Imparidentia</taxon>
        <taxon>Neoheterodontei</taxon>
        <taxon>Myida</taxon>
        <taxon>Dreissenoidea</taxon>
        <taxon>Dreissenidae</taxon>
        <taxon>Dreissena</taxon>
    </lineage>
</organism>
<comment type="caution">
    <text evidence="2">The sequence shown here is derived from an EMBL/GenBank/DDBJ whole genome shotgun (WGS) entry which is preliminary data.</text>
</comment>